<keyword evidence="1" id="KW-0732">Signal</keyword>
<feature type="chain" id="PRO_5002131570" description="YD repeat-containing protein" evidence="1">
    <location>
        <begin position="21"/>
        <end position="1043"/>
    </location>
</feature>
<dbReference type="Proteomes" id="UP000031246">
    <property type="component" value="Unassembled WGS sequence"/>
</dbReference>
<evidence type="ECO:0008006" key="4">
    <source>
        <dbReference type="Google" id="ProtNLM"/>
    </source>
</evidence>
<evidence type="ECO:0000313" key="3">
    <source>
        <dbReference type="Proteomes" id="UP000031246"/>
    </source>
</evidence>
<dbReference type="AlphaFoldDB" id="A0A0C1FNM2"/>
<dbReference type="RefSeq" id="WP_039482762.1">
    <property type="nucleotide sequence ID" value="NZ_JSYN01000043.1"/>
</dbReference>
<evidence type="ECO:0000256" key="1">
    <source>
        <dbReference type="SAM" id="SignalP"/>
    </source>
</evidence>
<evidence type="ECO:0000313" key="2">
    <source>
        <dbReference type="EMBL" id="KIA89494.1"/>
    </source>
</evidence>
<dbReference type="OrthoDB" id="903892at2"/>
<organism evidence="2 3">
    <name type="scientific">Pedobacter kyungheensis</name>
    <dbReference type="NCBI Taxonomy" id="1069985"/>
    <lineage>
        <taxon>Bacteria</taxon>
        <taxon>Pseudomonadati</taxon>
        <taxon>Bacteroidota</taxon>
        <taxon>Sphingobacteriia</taxon>
        <taxon>Sphingobacteriales</taxon>
        <taxon>Sphingobacteriaceae</taxon>
        <taxon>Pedobacter</taxon>
    </lineage>
</organism>
<accession>A0A0C1FNM2</accession>
<feature type="signal peptide" evidence="1">
    <location>
        <begin position="1"/>
        <end position="20"/>
    </location>
</feature>
<dbReference type="Gene3D" id="2.180.10.10">
    <property type="entry name" value="RHS repeat-associated core"/>
    <property type="match status" value="1"/>
</dbReference>
<gene>
    <name evidence="2" type="ORF">OC25_25350</name>
</gene>
<dbReference type="InterPro" id="IPR006530">
    <property type="entry name" value="YD"/>
</dbReference>
<keyword evidence="3" id="KW-1185">Reference proteome</keyword>
<proteinExistence type="predicted"/>
<dbReference type="NCBIfam" id="TIGR01643">
    <property type="entry name" value="YD_repeat_2x"/>
    <property type="match status" value="1"/>
</dbReference>
<protein>
    <recommendedName>
        <fullName evidence="4">YD repeat-containing protein</fullName>
    </recommendedName>
</protein>
<comment type="caution">
    <text evidence="2">The sequence shown here is derived from an EMBL/GenBank/DDBJ whole genome shotgun (WGS) entry which is preliminary data.</text>
</comment>
<name>A0A0C1FNM2_9SPHI</name>
<sequence length="1043" mass="116089">MIRKTILKIIMICSALQVMGQSSQNINMPDLEVKPTSPNAASLGRYGEIPVGLFTGVPEINIPLYSIKLKSLTIPLAVSYHAAGNKVNDIASNVGLGWSLAAGGAITCSVNGLPDIQEGGWLQTASQSEGYSNTTADFGNEVINTYVNYPEFILLNSSVNLRTVDTQPDMFFLSLPGKSIKFFFDRSAKIVTVPYDPIKIEFLGSTLGFKVTDENDNVYEFKTLDVSNTNNQTNTSFLLSKIISVNNEQVDFNYNTTSVTTFWNQPSETRYFTTQGFCSKQDVVSQSYTYAHDSRLTSISCSNGETVNFEYNFDRLDLQGAKALTNIKVLDASSTTPLVSYLFSYTHTTADGAVQPQDNFRLRLLSIQEEGKPAYQFSYDIQSLPNRLSKNQDHWGYYNAASNTTLLPADAFNNFPVGANREPVEFATQAGILKKIIYPTGGSTVFNYEGNRAVKSGIENKIAYVTALSQDNTVITRPFTVVDGSTAFKAYFKLTSGQQTDPETGLAINCRARILDGQGNVVTYFAGTSNFDGDPYTTLQPGQYSLEVETTGSYPGNFKLEWSYQEYESNEVLAGGLRIASILDFTGNELGLANTRRFEYKKKSGESSGVNKFEIYYSYDISNRIQVTGNYPECHFKAQSSSVPLVSIKGSPVYYTDVIEYNETKSAKGYTLHRFSESTSNSSKANFPFAPLYAHDWIAGLPIETIDYKFSIQSNNYFPVKKVTNDYNTVLGHDNPALNERYVVGFNSIQSQQPVGFVAPVFKSEFFSMVSSWPFLKRSVETVYNPADTTKYATVENKYFYDNPNHGKLTRQEISTSKGEKYSILFRYPKDYDQNYGYVSSPVVEKRVMLNNGSTDRLVDAEITAYKAGGGMFPSAYYNLKNNIALAPSSVPMYSGTAIDLTKYEKRADFSYDGNNNLIKLTKEEQINTSYIYSYYGRFVIAKIQNAEYSSIEALLGGTNNINTFRNSNPSATEVANFLASLRSGLPNAQITSYTYSPLVGMTSSTDAKGMTTYYEYDAFQRLKAVKDQNGNILKQTDYHYKN</sequence>
<reference evidence="2 3" key="1">
    <citation type="submission" date="2014-10" db="EMBL/GenBank/DDBJ databases">
        <title>Pedobacter Kyungheensis.</title>
        <authorList>
            <person name="Anderson B.M."/>
            <person name="Newman J.D."/>
        </authorList>
    </citation>
    <scope>NUCLEOTIDE SEQUENCE [LARGE SCALE GENOMIC DNA]</scope>
    <source>
        <strain evidence="2 3">KACC 16221</strain>
    </source>
</reference>
<dbReference type="EMBL" id="JSYN01000043">
    <property type="protein sequence ID" value="KIA89494.1"/>
    <property type="molecule type" value="Genomic_DNA"/>
</dbReference>